<dbReference type="InterPro" id="IPR023575">
    <property type="entry name" value="Ribosomal_uS19_SF"/>
</dbReference>
<dbReference type="GO" id="GO:0019843">
    <property type="term" value="F:rRNA binding"/>
    <property type="evidence" value="ECO:0007669"/>
    <property type="project" value="UniProtKB-KW"/>
</dbReference>
<evidence type="ECO:0000256" key="4">
    <source>
        <dbReference type="ARBA" id="ARBA00022980"/>
    </source>
</evidence>
<dbReference type="GO" id="GO:0015935">
    <property type="term" value="C:small ribosomal subunit"/>
    <property type="evidence" value="ECO:0007669"/>
    <property type="project" value="InterPro"/>
</dbReference>
<dbReference type="EMBL" id="MK292549">
    <property type="protein sequence ID" value="QIC54991.1"/>
    <property type="molecule type" value="Genomic_DNA"/>
</dbReference>
<dbReference type="GO" id="GO:0000028">
    <property type="term" value="P:ribosomal small subunit assembly"/>
    <property type="evidence" value="ECO:0007669"/>
    <property type="project" value="TreeGrafter"/>
</dbReference>
<keyword evidence="4 7" id="KW-0689">Ribosomal protein</keyword>
<keyword evidence="8" id="KW-1133">Transmembrane helix</keyword>
<dbReference type="HAMAP" id="MF_00531">
    <property type="entry name" value="Ribosomal_uS19"/>
    <property type="match status" value="1"/>
</dbReference>
<keyword evidence="5 7" id="KW-0687">Ribonucleoprotein</keyword>
<dbReference type="InterPro" id="IPR002222">
    <property type="entry name" value="Ribosomal_uS19"/>
</dbReference>
<feature type="transmembrane region" description="Helical" evidence="8">
    <location>
        <begin position="39"/>
        <end position="62"/>
    </location>
</feature>
<evidence type="ECO:0000256" key="3">
    <source>
        <dbReference type="ARBA" id="ARBA00022884"/>
    </source>
</evidence>
<evidence type="ECO:0000256" key="8">
    <source>
        <dbReference type="SAM" id="Phobius"/>
    </source>
</evidence>
<proteinExistence type="inferred from homology"/>
<dbReference type="NCBIfam" id="TIGR01050">
    <property type="entry name" value="rpsS_bact"/>
    <property type="match status" value="1"/>
</dbReference>
<dbReference type="PANTHER" id="PTHR11880">
    <property type="entry name" value="RIBOSOMAL PROTEIN S19P FAMILY MEMBER"/>
    <property type="match status" value="1"/>
</dbReference>
<dbReference type="InterPro" id="IPR020934">
    <property type="entry name" value="Ribosomal_uS19_CS"/>
</dbReference>
<evidence type="ECO:0000313" key="9">
    <source>
        <dbReference type="EMBL" id="QIC54991.1"/>
    </source>
</evidence>
<sequence>MRATWKGPFIDLIILKRVDSLLKFKTRKKIVKILSRRSIIFPSFFGISVAVFNGKNFVIFCISKNMVGHKFGEFALTKKFTHKNN</sequence>
<keyword evidence="2" id="KW-0699">rRNA-binding</keyword>
<evidence type="ECO:0000256" key="6">
    <source>
        <dbReference type="ARBA" id="ARBA00035253"/>
    </source>
</evidence>
<dbReference type="GO" id="GO:0005737">
    <property type="term" value="C:cytoplasm"/>
    <property type="evidence" value="ECO:0007669"/>
    <property type="project" value="UniProtKB-ARBA"/>
</dbReference>
<evidence type="ECO:0000256" key="2">
    <source>
        <dbReference type="ARBA" id="ARBA00022730"/>
    </source>
</evidence>
<reference evidence="9" key="2">
    <citation type="journal article" date="2019" name="Mitochondrial DNA Part B Resour">
        <title>The complete mitochondrial genome of a marine microalgae Cryptophyceae sp. CCMP2293.</title>
        <authorList>
            <person name="Hu S."/>
            <person name="Xu Y."/>
            <person name="Xu B."/>
            <person name="Li F."/>
        </authorList>
    </citation>
    <scope>NUCLEOTIDE SEQUENCE</scope>
</reference>
<protein>
    <recommendedName>
        <fullName evidence="6">Small ribosomal subunit protein uS19c</fullName>
    </recommendedName>
</protein>
<dbReference type="SUPFAM" id="SSF54570">
    <property type="entry name" value="Ribosomal protein S19"/>
    <property type="match status" value="1"/>
</dbReference>
<keyword evidence="3" id="KW-0694">RNA-binding</keyword>
<dbReference type="Gene3D" id="3.30.860.10">
    <property type="entry name" value="30s Ribosomal Protein S19, Chain A"/>
    <property type="match status" value="1"/>
</dbReference>
<dbReference type="PRINTS" id="PR00975">
    <property type="entry name" value="RIBOSOMALS19"/>
</dbReference>
<dbReference type="Pfam" id="PF00203">
    <property type="entry name" value="Ribosomal_S19"/>
    <property type="match status" value="1"/>
</dbReference>
<dbReference type="PROSITE" id="PS00323">
    <property type="entry name" value="RIBOSOMAL_S19"/>
    <property type="match status" value="1"/>
</dbReference>
<organism evidence="9">
    <name type="scientific">Baffinella frigidus</name>
    <dbReference type="NCBI Taxonomy" id="2571260"/>
    <lineage>
        <taxon>Eukaryota</taxon>
        <taxon>Cryptophyceae</taxon>
        <taxon>Cryptomonadales</taxon>
        <taxon>Baffinellaceae</taxon>
        <taxon>Baffinella</taxon>
    </lineage>
</organism>
<evidence type="ECO:0000256" key="1">
    <source>
        <dbReference type="ARBA" id="ARBA00007345"/>
    </source>
</evidence>
<reference evidence="9" key="1">
    <citation type="submission" date="2018-12" db="EMBL/GenBank/DDBJ databases">
        <authorList>
            <person name="hu s."/>
            <person name="Xu Y."/>
            <person name="Xu B."/>
            <person name="Li F."/>
        </authorList>
    </citation>
    <scope>NUCLEOTIDE SEQUENCE</scope>
</reference>
<dbReference type="PIRSF" id="PIRSF002144">
    <property type="entry name" value="Ribosomal_S19"/>
    <property type="match status" value="1"/>
</dbReference>
<accession>A0A6C0X6F3</accession>
<gene>
    <name evidence="9" type="primary">rps19</name>
</gene>
<keyword evidence="8" id="KW-0812">Transmembrane</keyword>
<geneLocation type="mitochondrion" evidence="9"/>
<dbReference type="GO" id="GO:0003735">
    <property type="term" value="F:structural constituent of ribosome"/>
    <property type="evidence" value="ECO:0007669"/>
    <property type="project" value="InterPro"/>
</dbReference>
<dbReference type="GO" id="GO:0006412">
    <property type="term" value="P:translation"/>
    <property type="evidence" value="ECO:0007669"/>
    <property type="project" value="InterPro"/>
</dbReference>
<dbReference type="AlphaFoldDB" id="A0A6C0X6F3"/>
<evidence type="ECO:0000256" key="5">
    <source>
        <dbReference type="ARBA" id="ARBA00023274"/>
    </source>
</evidence>
<evidence type="ECO:0000256" key="7">
    <source>
        <dbReference type="RuleBase" id="RU003485"/>
    </source>
</evidence>
<dbReference type="InterPro" id="IPR005732">
    <property type="entry name" value="Ribosomal_uS19_bac-type"/>
</dbReference>
<comment type="similarity">
    <text evidence="1 7">Belongs to the universal ribosomal protein uS19 family.</text>
</comment>
<keyword evidence="8" id="KW-0472">Membrane</keyword>
<dbReference type="PANTHER" id="PTHR11880:SF8">
    <property type="entry name" value="SMALL RIBOSOMAL SUBUNIT PROTEIN US19M"/>
    <property type="match status" value="1"/>
</dbReference>
<name>A0A6C0X6F3_9CRYP</name>
<keyword evidence="9" id="KW-0496">Mitochondrion</keyword>